<dbReference type="InterPro" id="IPR006521">
    <property type="entry name" value="Tail_protein_I"/>
</dbReference>
<evidence type="ECO:0000313" key="2">
    <source>
        <dbReference type="Proteomes" id="UP000219036"/>
    </source>
</evidence>
<dbReference type="NCBIfam" id="TIGR01634">
    <property type="entry name" value="tail_P2_I"/>
    <property type="match status" value="1"/>
</dbReference>
<dbReference type="EMBL" id="OBEI01000011">
    <property type="protein sequence ID" value="SNZ10730.1"/>
    <property type="molecule type" value="Genomic_DNA"/>
</dbReference>
<evidence type="ECO:0000313" key="1">
    <source>
        <dbReference type="EMBL" id="SNZ10730.1"/>
    </source>
</evidence>
<gene>
    <name evidence="1" type="ORF">SAMN06265182_1933</name>
</gene>
<name>A0A285NMK5_9AQUI</name>
<dbReference type="OrthoDB" id="90759at2"/>
<dbReference type="AlphaFoldDB" id="A0A285NMK5"/>
<protein>
    <submittedName>
        <fullName evidence="1">Phage tail protein, P2 protein I family</fullName>
    </submittedName>
</protein>
<sequence length="212" mass="24749">MSEKLLPDILRKDKRLEAFAELEGKSFEQVSAKIPYLLIYKLENLSDSELEELAWQFDISQTEWELATDRKQKEELIKNNILLKAKRGTKWAIKKVLDLLGLQGQISEWFDYGGQPYRFKVDIDLKYQGFQSDTYDKLFNLIKEYKNVRSHLDSLNIYLTSNLKQNRALLLLSGHDITIYPYQVKELQLSAKDYTAIGYQAVHTTTIYPATN</sequence>
<proteinExistence type="predicted"/>
<keyword evidence="2" id="KW-1185">Reference proteome</keyword>
<dbReference type="Proteomes" id="UP000219036">
    <property type="component" value="Unassembled WGS sequence"/>
</dbReference>
<dbReference type="Pfam" id="PF09684">
    <property type="entry name" value="Tail_P2_I"/>
    <property type="match status" value="1"/>
</dbReference>
<reference evidence="2" key="1">
    <citation type="submission" date="2017-09" db="EMBL/GenBank/DDBJ databases">
        <authorList>
            <person name="Varghese N."/>
            <person name="Submissions S."/>
        </authorList>
    </citation>
    <scope>NUCLEOTIDE SEQUENCE [LARGE SCALE GENOMIC DNA]</scope>
    <source>
        <strain evidence="2">DSM 15103</strain>
    </source>
</reference>
<organism evidence="1 2">
    <name type="scientific">Persephonella hydrogeniphila</name>
    <dbReference type="NCBI Taxonomy" id="198703"/>
    <lineage>
        <taxon>Bacteria</taxon>
        <taxon>Pseudomonadati</taxon>
        <taxon>Aquificota</taxon>
        <taxon>Aquificia</taxon>
        <taxon>Aquificales</taxon>
        <taxon>Hydrogenothermaceae</taxon>
        <taxon>Persephonella</taxon>
    </lineage>
</organism>
<dbReference type="RefSeq" id="WP_144020086.1">
    <property type="nucleotide sequence ID" value="NZ_OBEI01000011.1"/>
</dbReference>
<accession>A0A285NMK5</accession>